<proteinExistence type="predicted"/>
<dbReference type="EMBL" id="QZJF01000002">
    <property type="protein sequence ID" value="RJR28250.1"/>
    <property type="molecule type" value="Genomic_DNA"/>
</dbReference>
<dbReference type="Proteomes" id="UP000265540">
    <property type="component" value="Unassembled WGS sequence"/>
</dbReference>
<protein>
    <recommendedName>
        <fullName evidence="3">Phosphohydrolase</fullName>
    </recommendedName>
</protein>
<evidence type="ECO:0000313" key="2">
    <source>
        <dbReference type="Proteomes" id="UP000265540"/>
    </source>
</evidence>
<evidence type="ECO:0008006" key="3">
    <source>
        <dbReference type="Google" id="ProtNLM"/>
    </source>
</evidence>
<organism evidence="1 2">
    <name type="scientific">candidate division WWE3 bacterium</name>
    <dbReference type="NCBI Taxonomy" id="2053526"/>
    <lineage>
        <taxon>Bacteria</taxon>
        <taxon>Katanobacteria</taxon>
    </lineage>
</organism>
<dbReference type="PANTHER" id="PTHR38659">
    <property type="entry name" value="METAL-DEPENDENT PHOSPHOHYDROLASE"/>
    <property type="match status" value="1"/>
</dbReference>
<dbReference type="AlphaFoldDB" id="A0A3A4ZNG2"/>
<accession>A0A3A4ZNG2</accession>
<dbReference type="PANTHER" id="PTHR38659:SF1">
    <property type="entry name" value="METAL DEPENDENT PHOSPHOHYDROLASE"/>
    <property type="match status" value="1"/>
</dbReference>
<gene>
    <name evidence="1" type="ORF">C4561_00105</name>
</gene>
<name>A0A3A4ZNG2_UNCKA</name>
<evidence type="ECO:0000313" key="1">
    <source>
        <dbReference type="EMBL" id="RJR28250.1"/>
    </source>
</evidence>
<reference evidence="1 2" key="1">
    <citation type="journal article" date="2017" name="ISME J.">
        <title>Energy and carbon metabolisms in a deep terrestrial subsurface fluid microbial community.</title>
        <authorList>
            <person name="Momper L."/>
            <person name="Jungbluth S.P."/>
            <person name="Lee M.D."/>
            <person name="Amend J.P."/>
        </authorList>
    </citation>
    <scope>NUCLEOTIDE SEQUENCE [LARGE SCALE GENOMIC DNA]</scope>
    <source>
        <strain evidence="1">SURF_46</strain>
    </source>
</reference>
<dbReference type="SUPFAM" id="SSF109604">
    <property type="entry name" value="HD-domain/PDEase-like"/>
    <property type="match status" value="1"/>
</dbReference>
<sequence>MQKLTLDSANELLRDKMKNRNLQRHCFAVGKTLVAFYDYYRSKGRDTGTLSRDEWEITGILHDSDWEITTDNPEKHTLMLLDWLQDYETPEEMLNVFRSHNNKITHLREPETLLEWTLECCDELTGFIVAVALVMPEKKLSAVSTERVLKKFKQKEFARQVDRTQITQCENKVGVDINTFIDVTLSAMQRESDLLGL</sequence>
<comment type="caution">
    <text evidence="1">The sequence shown here is derived from an EMBL/GenBank/DDBJ whole genome shotgun (WGS) entry which is preliminary data.</text>
</comment>